<dbReference type="EMBL" id="OC016074">
    <property type="protein sequence ID" value="CAD7268746.1"/>
    <property type="molecule type" value="Genomic_DNA"/>
</dbReference>
<name>A0A7R9B948_TIMSH</name>
<protein>
    <submittedName>
        <fullName evidence="1">Uncharacterized protein</fullName>
    </submittedName>
</protein>
<reference evidence="1" key="1">
    <citation type="submission" date="2020-11" db="EMBL/GenBank/DDBJ databases">
        <authorList>
            <person name="Tran Van P."/>
        </authorList>
    </citation>
    <scope>NUCLEOTIDE SEQUENCE</scope>
</reference>
<evidence type="ECO:0000313" key="1">
    <source>
        <dbReference type="EMBL" id="CAD7268746.1"/>
    </source>
</evidence>
<proteinExistence type="predicted"/>
<organism evidence="1">
    <name type="scientific">Timema shepardi</name>
    <name type="common">Walking stick</name>
    <dbReference type="NCBI Taxonomy" id="629360"/>
    <lineage>
        <taxon>Eukaryota</taxon>
        <taxon>Metazoa</taxon>
        <taxon>Ecdysozoa</taxon>
        <taxon>Arthropoda</taxon>
        <taxon>Hexapoda</taxon>
        <taxon>Insecta</taxon>
        <taxon>Pterygota</taxon>
        <taxon>Neoptera</taxon>
        <taxon>Polyneoptera</taxon>
        <taxon>Phasmatodea</taxon>
        <taxon>Timematodea</taxon>
        <taxon>Timematoidea</taxon>
        <taxon>Timematidae</taxon>
        <taxon>Timema</taxon>
    </lineage>
</organism>
<gene>
    <name evidence="1" type="ORF">TSIB3V08_LOCUS12746</name>
</gene>
<accession>A0A7R9B948</accession>
<sequence length="104" mass="11232">MVSRACYNCTCDMFSPTLSPFDQASDDVSAPFLPQQRSSAPPLARACVAQDTPLPLCDWSVVSTRDIYMRGRLDATLCVRSSADILPSRHSLSLGRAGTPPVLT</sequence>
<dbReference type="AlphaFoldDB" id="A0A7R9B948"/>